<sequence>MNQEPENTMPVYINALSDEPDRRYFVEKFVSDYPGTTASQVVTVLENAPSALGSAPSQEELEDFVKEAIGITTESQDQ</sequence>
<evidence type="ECO:0000313" key="1">
    <source>
        <dbReference type="EMBL" id="MEK7953281.1"/>
    </source>
</evidence>
<dbReference type="RefSeq" id="WP_341407045.1">
    <property type="nucleotide sequence ID" value="NZ_JBBUKT010000010.1"/>
</dbReference>
<protein>
    <submittedName>
        <fullName evidence="1">Uncharacterized protein</fullName>
    </submittedName>
</protein>
<gene>
    <name evidence="1" type="ORF">WKV53_22395</name>
</gene>
<keyword evidence="2" id="KW-1185">Reference proteome</keyword>
<accession>A0ABU9B1Q1</accession>
<organism evidence="1 2">
    <name type="scientific">Luteolibacter soli</name>
    <dbReference type="NCBI Taxonomy" id="3135280"/>
    <lineage>
        <taxon>Bacteria</taxon>
        <taxon>Pseudomonadati</taxon>
        <taxon>Verrucomicrobiota</taxon>
        <taxon>Verrucomicrobiia</taxon>
        <taxon>Verrucomicrobiales</taxon>
        <taxon>Verrucomicrobiaceae</taxon>
        <taxon>Luteolibacter</taxon>
    </lineage>
</organism>
<dbReference type="EMBL" id="JBBUKT010000010">
    <property type="protein sequence ID" value="MEK7953281.1"/>
    <property type="molecule type" value="Genomic_DNA"/>
</dbReference>
<reference evidence="1 2" key="1">
    <citation type="submission" date="2024-04" db="EMBL/GenBank/DDBJ databases">
        <title>Luteolibacter sp. isolated from soil.</title>
        <authorList>
            <person name="An J."/>
        </authorList>
    </citation>
    <scope>NUCLEOTIDE SEQUENCE [LARGE SCALE GENOMIC DNA]</scope>
    <source>
        <strain evidence="1 2">Y139</strain>
    </source>
</reference>
<comment type="caution">
    <text evidence="1">The sequence shown here is derived from an EMBL/GenBank/DDBJ whole genome shotgun (WGS) entry which is preliminary data.</text>
</comment>
<evidence type="ECO:0000313" key="2">
    <source>
        <dbReference type="Proteomes" id="UP001371305"/>
    </source>
</evidence>
<name>A0ABU9B1Q1_9BACT</name>
<proteinExistence type="predicted"/>
<dbReference type="Proteomes" id="UP001371305">
    <property type="component" value="Unassembled WGS sequence"/>
</dbReference>